<evidence type="ECO:0000313" key="1">
    <source>
        <dbReference type="EMBL" id="RZB69353.1"/>
    </source>
</evidence>
<comment type="caution">
    <text evidence="1">The sequence shown here is derived from an EMBL/GenBank/DDBJ whole genome shotgun (WGS) entry which is preliminary data.</text>
</comment>
<sequence>MVGCGGFIRDLRGSRSCGFAKRIGYANSFLAKLWGVYERLFTRVKGYQLIEDSYVMYEQPPPIIRPLLLVDVNGGFNFPSHSDKRLLLAEPVRVYSPLTQILPSSSTQFGCDECVEHKGREVMNRSKKRMGNGNKCCKVLRKLKSMFKALSCKVIEW</sequence>
<dbReference type="AlphaFoldDB" id="A0A445H6V8"/>
<proteinExistence type="predicted"/>
<keyword evidence="2" id="KW-1185">Reference proteome</keyword>
<dbReference type="Proteomes" id="UP000289340">
    <property type="component" value="Chromosome 14"/>
</dbReference>
<reference evidence="1 2" key="1">
    <citation type="submission" date="2018-09" db="EMBL/GenBank/DDBJ databases">
        <title>A high-quality reference genome of wild soybean provides a powerful tool to mine soybean genomes.</title>
        <authorList>
            <person name="Xie M."/>
            <person name="Chung C.Y.L."/>
            <person name="Li M.-W."/>
            <person name="Wong F.-L."/>
            <person name="Chan T.-F."/>
            <person name="Lam H.-M."/>
        </authorList>
    </citation>
    <scope>NUCLEOTIDE SEQUENCE [LARGE SCALE GENOMIC DNA]</scope>
    <source>
        <strain evidence="2">cv. W05</strain>
        <tissue evidence="1">Hypocotyl of etiolated seedlings</tissue>
    </source>
</reference>
<gene>
    <name evidence="1" type="ORF">D0Y65_038922</name>
</gene>
<dbReference type="EMBL" id="QZWG01000014">
    <property type="protein sequence ID" value="RZB69353.1"/>
    <property type="molecule type" value="Genomic_DNA"/>
</dbReference>
<protein>
    <submittedName>
        <fullName evidence="1">Uncharacterized protein</fullName>
    </submittedName>
</protein>
<accession>A0A445H6V8</accession>
<name>A0A445H6V8_GLYSO</name>
<organism evidence="1 2">
    <name type="scientific">Glycine soja</name>
    <name type="common">Wild soybean</name>
    <dbReference type="NCBI Taxonomy" id="3848"/>
    <lineage>
        <taxon>Eukaryota</taxon>
        <taxon>Viridiplantae</taxon>
        <taxon>Streptophyta</taxon>
        <taxon>Embryophyta</taxon>
        <taxon>Tracheophyta</taxon>
        <taxon>Spermatophyta</taxon>
        <taxon>Magnoliopsida</taxon>
        <taxon>eudicotyledons</taxon>
        <taxon>Gunneridae</taxon>
        <taxon>Pentapetalae</taxon>
        <taxon>rosids</taxon>
        <taxon>fabids</taxon>
        <taxon>Fabales</taxon>
        <taxon>Fabaceae</taxon>
        <taxon>Papilionoideae</taxon>
        <taxon>50 kb inversion clade</taxon>
        <taxon>NPAAA clade</taxon>
        <taxon>indigoferoid/millettioid clade</taxon>
        <taxon>Phaseoleae</taxon>
        <taxon>Glycine</taxon>
        <taxon>Glycine subgen. Soja</taxon>
    </lineage>
</organism>
<evidence type="ECO:0000313" key="2">
    <source>
        <dbReference type="Proteomes" id="UP000289340"/>
    </source>
</evidence>